<keyword evidence="9" id="KW-1185">Reference proteome</keyword>
<evidence type="ECO:0000256" key="2">
    <source>
        <dbReference type="ARBA" id="ARBA00022598"/>
    </source>
</evidence>
<dbReference type="PANTHER" id="PTHR43272:SF83">
    <property type="entry name" value="ACYL-COA SYNTHETASE LONG-CHAIN, ISOFORM J"/>
    <property type="match status" value="1"/>
</dbReference>
<dbReference type="Gene3D" id="3.40.50.12780">
    <property type="entry name" value="N-terminal domain of ligase-like"/>
    <property type="match status" value="1"/>
</dbReference>
<evidence type="ECO:0000256" key="6">
    <source>
        <dbReference type="ARBA" id="ARBA00026121"/>
    </source>
</evidence>
<feature type="non-terminal residue" evidence="8">
    <location>
        <position position="1"/>
    </location>
</feature>
<evidence type="ECO:0000313" key="9">
    <source>
        <dbReference type="Proteomes" id="UP001626550"/>
    </source>
</evidence>
<dbReference type="InterPro" id="IPR000873">
    <property type="entry name" value="AMP-dep_synth/lig_dom"/>
</dbReference>
<dbReference type="PANTHER" id="PTHR43272">
    <property type="entry name" value="LONG-CHAIN-FATTY-ACID--COA LIGASE"/>
    <property type="match status" value="1"/>
</dbReference>
<dbReference type="SUPFAM" id="SSF56801">
    <property type="entry name" value="Acetyl-CoA synthetase-like"/>
    <property type="match status" value="1"/>
</dbReference>
<dbReference type="Pfam" id="PF00501">
    <property type="entry name" value="AMP-binding"/>
    <property type="match status" value="1"/>
</dbReference>
<evidence type="ECO:0000256" key="1">
    <source>
        <dbReference type="ARBA" id="ARBA00006432"/>
    </source>
</evidence>
<keyword evidence="4" id="KW-0443">Lipid metabolism</keyword>
<proteinExistence type="inferred from homology"/>
<evidence type="ECO:0000313" key="8">
    <source>
        <dbReference type="EMBL" id="KAL3310483.1"/>
    </source>
</evidence>
<dbReference type="EMBL" id="JBJKFK010002917">
    <property type="protein sequence ID" value="KAL3310483.1"/>
    <property type="molecule type" value="Genomic_DNA"/>
</dbReference>
<dbReference type="GO" id="GO:0005524">
    <property type="term" value="F:ATP binding"/>
    <property type="evidence" value="ECO:0007669"/>
    <property type="project" value="UniProtKB-KW"/>
</dbReference>
<protein>
    <recommendedName>
        <fullName evidence="6">long-chain-fatty-acid--CoA ligase</fullName>
        <ecNumber evidence="6">6.2.1.3</ecNumber>
    </recommendedName>
</protein>
<evidence type="ECO:0000256" key="4">
    <source>
        <dbReference type="ARBA" id="ARBA00022832"/>
    </source>
</evidence>
<accession>A0ABD2PTS4</accession>
<dbReference type="Proteomes" id="UP001626550">
    <property type="component" value="Unassembled WGS sequence"/>
</dbReference>
<reference evidence="8 9" key="1">
    <citation type="submission" date="2024-11" db="EMBL/GenBank/DDBJ databases">
        <title>Adaptive evolution of stress response genes in parasites aligns with host niche diversity.</title>
        <authorList>
            <person name="Hahn C."/>
            <person name="Resl P."/>
        </authorList>
    </citation>
    <scope>NUCLEOTIDE SEQUENCE [LARGE SCALE GENOMIC DNA]</scope>
    <source>
        <strain evidence="8">EGGRZ-B1_66</strain>
        <tissue evidence="8">Body</tissue>
    </source>
</reference>
<keyword evidence="4" id="KW-0276">Fatty acid metabolism</keyword>
<keyword evidence="5" id="KW-0067">ATP-binding</keyword>
<dbReference type="EC" id="6.2.1.3" evidence="6"/>
<keyword evidence="2 8" id="KW-0436">Ligase</keyword>
<comment type="caution">
    <text evidence="8">The sequence shown here is derived from an EMBL/GenBank/DDBJ whole genome shotgun (WGS) entry which is preliminary data.</text>
</comment>
<dbReference type="GO" id="GO:0004467">
    <property type="term" value="F:long-chain fatty acid-CoA ligase activity"/>
    <property type="evidence" value="ECO:0007669"/>
    <property type="project" value="UniProtKB-EC"/>
</dbReference>
<organism evidence="8 9">
    <name type="scientific">Cichlidogyrus casuarinus</name>
    <dbReference type="NCBI Taxonomy" id="1844966"/>
    <lineage>
        <taxon>Eukaryota</taxon>
        <taxon>Metazoa</taxon>
        <taxon>Spiralia</taxon>
        <taxon>Lophotrochozoa</taxon>
        <taxon>Platyhelminthes</taxon>
        <taxon>Monogenea</taxon>
        <taxon>Monopisthocotylea</taxon>
        <taxon>Dactylogyridea</taxon>
        <taxon>Ancyrocephalidae</taxon>
        <taxon>Cichlidogyrus</taxon>
    </lineage>
</organism>
<comment type="similarity">
    <text evidence="1">Belongs to the ATP-dependent AMP-binding enzyme family.</text>
</comment>
<keyword evidence="3" id="KW-0547">Nucleotide-binding</keyword>
<evidence type="ECO:0000259" key="7">
    <source>
        <dbReference type="Pfam" id="PF00501"/>
    </source>
</evidence>
<gene>
    <name evidence="8" type="primary">ACSL4_2</name>
    <name evidence="8" type="ORF">Ciccas_010953</name>
</gene>
<sequence>YGLTETFSSGCIMETGDMRTKHVGAPLGTVEIILRPWEEGSYFPTDQPNPRGEVLIGGDPVSRGYFKQPELTAKDFFTNKDGRRFFCTGDIGQFNADGTLSIIDRKKDLVKLQAGEYVSLAKVELALGQSLYVENACCYASPDHTFTVCFVSPKKKQLRDLAIKMQVMPSEDKIAELCKKESISEENALHQLLCETDKVKQGVLADLHAMCKEAALATFEIPKKVHLDPAIWTPESGLVTDAMKLKRFNLQKKFQEAIDKMYA</sequence>
<name>A0ABD2PTS4_9PLAT</name>
<evidence type="ECO:0000256" key="5">
    <source>
        <dbReference type="ARBA" id="ARBA00022840"/>
    </source>
</evidence>
<dbReference type="AlphaFoldDB" id="A0ABD2PTS4"/>
<feature type="domain" description="AMP-dependent synthetase/ligase" evidence="7">
    <location>
        <begin position="1"/>
        <end position="66"/>
    </location>
</feature>
<evidence type="ECO:0000256" key="3">
    <source>
        <dbReference type="ARBA" id="ARBA00022741"/>
    </source>
</evidence>
<dbReference type="InterPro" id="IPR042099">
    <property type="entry name" value="ANL_N_sf"/>
</dbReference>